<reference evidence="2 3" key="1">
    <citation type="submission" date="2024-01" db="EMBL/GenBank/DDBJ databases">
        <title>The complete chloroplast genome sequence of Lithospermum erythrorhizon: insights into the phylogenetic relationship among Boraginaceae species and the maternal lineages of purple gromwells.</title>
        <authorList>
            <person name="Okada T."/>
            <person name="Watanabe K."/>
        </authorList>
    </citation>
    <scope>NUCLEOTIDE SEQUENCE [LARGE SCALE GENOMIC DNA]</scope>
</reference>
<proteinExistence type="predicted"/>
<accession>A0AAV3Q057</accession>
<name>A0AAV3Q057_LITER</name>
<dbReference type="PANTHER" id="PTHR35481">
    <property type="entry name" value="DNA-DIRECTED RNA POLYMERASE SUBUNIT ALPHA"/>
    <property type="match status" value="1"/>
</dbReference>
<evidence type="ECO:0000313" key="2">
    <source>
        <dbReference type="EMBL" id="GAA0156673.1"/>
    </source>
</evidence>
<organism evidence="2 3">
    <name type="scientific">Lithospermum erythrorhizon</name>
    <name type="common">Purple gromwell</name>
    <name type="synonym">Lithospermum officinale var. erythrorhizon</name>
    <dbReference type="NCBI Taxonomy" id="34254"/>
    <lineage>
        <taxon>Eukaryota</taxon>
        <taxon>Viridiplantae</taxon>
        <taxon>Streptophyta</taxon>
        <taxon>Embryophyta</taxon>
        <taxon>Tracheophyta</taxon>
        <taxon>Spermatophyta</taxon>
        <taxon>Magnoliopsida</taxon>
        <taxon>eudicotyledons</taxon>
        <taxon>Gunneridae</taxon>
        <taxon>Pentapetalae</taxon>
        <taxon>asterids</taxon>
        <taxon>lamiids</taxon>
        <taxon>Boraginales</taxon>
        <taxon>Boraginaceae</taxon>
        <taxon>Boraginoideae</taxon>
        <taxon>Lithospermeae</taxon>
        <taxon>Lithospermum</taxon>
    </lineage>
</organism>
<sequence length="135" mass="15170">MDEASMNLYLLGDTWTVHSTALIFFHISSQDNEIENISLLIGYAILDPEVKGGLRWPLGKDSSGDRYNVRPADRFDFRSSKGENSGEVTLKMLGIVSLLQEPTLQPELVSQMLKDNLRLMWEYCLNKTASASMLA</sequence>
<dbReference type="PANTHER" id="PTHR35481:SF1">
    <property type="entry name" value="DNA-DIRECTED RNA POLYMERASE SUBUNIT ALPHA"/>
    <property type="match status" value="1"/>
</dbReference>
<protein>
    <recommendedName>
        <fullName evidence="1">DUF7903 domain-containing protein</fullName>
    </recommendedName>
</protein>
<evidence type="ECO:0000259" key="1">
    <source>
        <dbReference type="Pfam" id="PF25475"/>
    </source>
</evidence>
<gene>
    <name evidence="2" type="ORF">LIER_38318</name>
</gene>
<dbReference type="Proteomes" id="UP001454036">
    <property type="component" value="Unassembled WGS sequence"/>
</dbReference>
<comment type="caution">
    <text evidence="2">The sequence shown here is derived from an EMBL/GenBank/DDBJ whole genome shotgun (WGS) entry which is preliminary data.</text>
</comment>
<dbReference type="AlphaFoldDB" id="A0AAV3Q057"/>
<keyword evidence="3" id="KW-1185">Reference proteome</keyword>
<dbReference type="Pfam" id="PF25475">
    <property type="entry name" value="DUF7903"/>
    <property type="match status" value="1"/>
</dbReference>
<evidence type="ECO:0000313" key="3">
    <source>
        <dbReference type="Proteomes" id="UP001454036"/>
    </source>
</evidence>
<dbReference type="InterPro" id="IPR057225">
    <property type="entry name" value="DUF7903"/>
</dbReference>
<dbReference type="EMBL" id="BAABME010019281">
    <property type="protein sequence ID" value="GAA0156673.1"/>
    <property type="molecule type" value="Genomic_DNA"/>
</dbReference>
<feature type="domain" description="DUF7903" evidence="1">
    <location>
        <begin position="29"/>
        <end position="122"/>
    </location>
</feature>